<name>A0A1V5SLW7_9BACT</name>
<dbReference type="GO" id="GO:1901982">
    <property type="term" value="F:maltose binding"/>
    <property type="evidence" value="ECO:0007669"/>
    <property type="project" value="TreeGrafter"/>
</dbReference>
<dbReference type="AlphaFoldDB" id="A0A1V5SLW7"/>
<accession>A0A1V5SLW7</accession>
<reference evidence="5" key="1">
    <citation type="submission" date="2017-02" db="EMBL/GenBank/DDBJ databases">
        <title>Delving into the versatile metabolic prowess of the omnipresent phylum Bacteroidetes.</title>
        <authorList>
            <person name="Nobu M.K."/>
            <person name="Mei R."/>
            <person name="Narihiro T."/>
            <person name="Kuroda K."/>
            <person name="Liu W.-T."/>
        </authorList>
    </citation>
    <scope>NUCLEOTIDE SEQUENCE</scope>
    <source>
        <strain evidence="5">ADurb.Bin276</strain>
    </source>
</reference>
<keyword evidence="3" id="KW-0732">Signal</keyword>
<dbReference type="Pfam" id="PF01547">
    <property type="entry name" value="SBP_bac_1"/>
    <property type="match status" value="1"/>
</dbReference>
<evidence type="ECO:0000256" key="3">
    <source>
        <dbReference type="ARBA" id="ARBA00022729"/>
    </source>
</evidence>
<protein>
    <submittedName>
        <fullName evidence="5">Putative ABC transporter-binding protein</fullName>
    </submittedName>
</protein>
<proteinExistence type="inferred from homology"/>
<feature type="coiled-coil region" evidence="4">
    <location>
        <begin position="393"/>
        <end position="420"/>
    </location>
</feature>
<organism evidence="5">
    <name type="scientific">Candidatus Atribacter allofermentans</name>
    <dbReference type="NCBI Taxonomy" id="1852833"/>
    <lineage>
        <taxon>Bacteria</taxon>
        <taxon>Pseudomonadati</taxon>
        <taxon>Atribacterota</taxon>
        <taxon>Atribacteria</taxon>
        <taxon>Atribacterales</taxon>
        <taxon>Atribacteraceae</taxon>
        <taxon>Atribacter</taxon>
    </lineage>
</organism>
<gene>
    <name evidence="5" type="ORF">BWY41_01637</name>
</gene>
<dbReference type="Gene3D" id="3.40.190.10">
    <property type="entry name" value="Periplasmic binding protein-like II"/>
    <property type="match status" value="2"/>
</dbReference>
<dbReference type="SUPFAM" id="SSF53850">
    <property type="entry name" value="Periplasmic binding protein-like II"/>
    <property type="match status" value="1"/>
</dbReference>
<dbReference type="CDD" id="cd13585">
    <property type="entry name" value="PBP2_TMBP_like"/>
    <property type="match status" value="1"/>
</dbReference>
<comment type="caution">
    <text evidence="5">The sequence shown here is derived from an EMBL/GenBank/DDBJ whole genome shotgun (WGS) entry which is preliminary data.</text>
</comment>
<dbReference type="GO" id="GO:0015768">
    <property type="term" value="P:maltose transport"/>
    <property type="evidence" value="ECO:0007669"/>
    <property type="project" value="TreeGrafter"/>
</dbReference>
<sequence length="420" mass="47320">MKKWSAYFFVILFTVFLATGTVFSAGEKITVWVGGHVVEQEETWKEVVADFTQQTGIEVEYQLIGFEVYYDKLVAAYTAGQGPDVCFADLGGWVPTFAAQGWLEPIDEMLENSKVAEQIWPNLWPTVTYQGKRYGLPWYTDCRLLLYNTKMFTDVGLDPNQPPVTWNDLLDTALKLTDESKRIYGYGVTGAKSEIATLAYMIFLFGADGEFLTEDYSKAAFNTPEGLEALQSYTELFTKHKVSPPGTLSYTEDDYRTMMAQNRVAMAIGGPWSFPLIEMANPEIKGNYTVATHPYKTTPASVLGGWASVIAKTSTQKEAAWKFVDFITSYDVWMMWIGKHSGPMPTRQDVCKDAPTFQADPKWQIIFETFPHAKVRPPIPQYPQISDQIQTMIQDVLTGKSTAEDALKKAEEEVNKILTQ</sequence>
<dbReference type="GO" id="GO:0042956">
    <property type="term" value="P:maltodextrin transmembrane transport"/>
    <property type="evidence" value="ECO:0007669"/>
    <property type="project" value="TreeGrafter"/>
</dbReference>
<dbReference type="PANTHER" id="PTHR30061:SF50">
    <property type="entry name" value="MALTOSE_MALTODEXTRIN-BINDING PERIPLASMIC PROTEIN"/>
    <property type="match status" value="1"/>
</dbReference>
<evidence type="ECO:0000256" key="1">
    <source>
        <dbReference type="ARBA" id="ARBA00008520"/>
    </source>
</evidence>
<dbReference type="PANTHER" id="PTHR30061">
    <property type="entry name" value="MALTOSE-BINDING PERIPLASMIC PROTEIN"/>
    <property type="match status" value="1"/>
</dbReference>
<evidence type="ECO:0000256" key="2">
    <source>
        <dbReference type="ARBA" id="ARBA00022448"/>
    </source>
</evidence>
<dbReference type="EMBL" id="MWBQ01000156">
    <property type="protein sequence ID" value="OQA55488.1"/>
    <property type="molecule type" value="Genomic_DNA"/>
</dbReference>
<keyword evidence="2" id="KW-0813">Transport</keyword>
<dbReference type="InterPro" id="IPR006059">
    <property type="entry name" value="SBP"/>
</dbReference>
<evidence type="ECO:0000313" key="5">
    <source>
        <dbReference type="EMBL" id="OQA55488.1"/>
    </source>
</evidence>
<dbReference type="Proteomes" id="UP000485569">
    <property type="component" value="Unassembled WGS sequence"/>
</dbReference>
<dbReference type="GO" id="GO:0055052">
    <property type="term" value="C:ATP-binding cassette (ABC) transporter complex, substrate-binding subunit-containing"/>
    <property type="evidence" value="ECO:0007669"/>
    <property type="project" value="TreeGrafter"/>
</dbReference>
<comment type="similarity">
    <text evidence="1">Belongs to the bacterial solute-binding protein 1 family.</text>
</comment>
<evidence type="ECO:0000256" key="4">
    <source>
        <dbReference type="SAM" id="Coils"/>
    </source>
</evidence>
<keyword evidence="4" id="KW-0175">Coiled coil</keyword>